<dbReference type="HOGENOM" id="CLU_010790_5_1_1"/>
<proteinExistence type="predicted"/>
<dbReference type="GeneID" id="6069553"/>
<dbReference type="Proteomes" id="UP000001194">
    <property type="component" value="Unassembled WGS sequence"/>
</dbReference>
<dbReference type="AlphaFoldDB" id="B0CNY0"/>
<accession>B0CNY0</accession>
<reference evidence="1 2" key="1">
    <citation type="journal article" date="2008" name="Nature">
        <title>The genome of Laccaria bicolor provides insights into mycorrhizal symbiosis.</title>
        <authorList>
            <person name="Martin F."/>
            <person name="Aerts A."/>
            <person name="Ahren D."/>
            <person name="Brun A."/>
            <person name="Danchin E.G.J."/>
            <person name="Duchaussoy F."/>
            <person name="Gibon J."/>
            <person name="Kohler A."/>
            <person name="Lindquist E."/>
            <person name="Pereda V."/>
            <person name="Salamov A."/>
            <person name="Shapiro H.J."/>
            <person name="Wuyts J."/>
            <person name="Blaudez D."/>
            <person name="Buee M."/>
            <person name="Brokstein P."/>
            <person name="Canbaeck B."/>
            <person name="Cohen D."/>
            <person name="Courty P.E."/>
            <person name="Coutinho P.M."/>
            <person name="Delaruelle C."/>
            <person name="Detter J.C."/>
            <person name="Deveau A."/>
            <person name="DiFazio S."/>
            <person name="Duplessis S."/>
            <person name="Fraissinet-Tachet L."/>
            <person name="Lucic E."/>
            <person name="Frey-Klett P."/>
            <person name="Fourrey C."/>
            <person name="Feussner I."/>
            <person name="Gay G."/>
            <person name="Grimwood J."/>
            <person name="Hoegger P.J."/>
            <person name="Jain P."/>
            <person name="Kilaru S."/>
            <person name="Labbe J."/>
            <person name="Lin Y.C."/>
            <person name="Legue V."/>
            <person name="Le Tacon F."/>
            <person name="Marmeisse R."/>
            <person name="Melayah D."/>
            <person name="Montanini B."/>
            <person name="Muratet M."/>
            <person name="Nehls U."/>
            <person name="Niculita-Hirzel H."/>
            <person name="Oudot-Le Secq M.P."/>
            <person name="Peter M."/>
            <person name="Quesneville H."/>
            <person name="Rajashekar B."/>
            <person name="Reich M."/>
            <person name="Rouhier N."/>
            <person name="Schmutz J."/>
            <person name="Yin T."/>
            <person name="Chalot M."/>
            <person name="Henrissat B."/>
            <person name="Kuees U."/>
            <person name="Lucas S."/>
            <person name="Van de Peer Y."/>
            <person name="Podila G.K."/>
            <person name="Polle A."/>
            <person name="Pukkila P.J."/>
            <person name="Richardson P.M."/>
            <person name="Rouze P."/>
            <person name="Sanders I.R."/>
            <person name="Stajich J.E."/>
            <person name="Tunlid A."/>
            <person name="Tuskan G."/>
            <person name="Grigoriev I.V."/>
        </authorList>
    </citation>
    <scope>NUCLEOTIDE SEQUENCE [LARGE SCALE GENOMIC DNA]</scope>
    <source>
        <strain evidence="2">S238N-H82 / ATCC MYA-4686</strain>
    </source>
</reference>
<dbReference type="InParanoid" id="B0CNY0"/>
<keyword evidence="2" id="KW-1185">Reference proteome</keyword>
<dbReference type="OrthoDB" id="2823912at2759"/>
<dbReference type="RefSeq" id="XP_001873581.1">
    <property type="nucleotide sequence ID" value="XM_001873546.1"/>
</dbReference>
<evidence type="ECO:0000313" key="1">
    <source>
        <dbReference type="EMBL" id="EDR15373.1"/>
    </source>
</evidence>
<dbReference type="EMBL" id="DS547091">
    <property type="protein sequence ID" value="EDR15373.1"/>
    <property type="molecule type" value="Genomic_DNA"/>
</dbReference>
<evidence type="ECO:0000313" key="2">
    <source>
        <dbReference type="Proteomes" id="UP000001194"/>
    </source>
</evidence>
<organism evidence="2">
    <name type="scientific">Laccaria bicolor (strain S238N-H82 / ATCC MYA-4686)</name>
    <name type="common">Bicoloured deceiver</name>
    <name type="synonym">Laccaria laccata var. bicolor</name>
    <dbReference type="NCBI Taxonomy" id="486041"/>
    <lineage>
        <taxon>Eukaryota</taxon>
        <taxon>Fungi</taxon>
        <taxon>Dikarya</taxon>
        <taxon>Basidiomycota</taxon>
        <taxon>Agaricomycotina</taxon>
        <taxon>Agaricomycetes</taxon>
        <taxon>Agaricomycetidae</taxon>
        <taxon>Agaricales</taxon>
        <taxon>Agaricineae</taxon>
        <taxon>Hydnangiaceae</taxon>
        <taxon>Laccaria</taxon>
    </lineage>
</organism>
<sequence length="965" mass="111225">MANIVRSAKSGSDWTINELKAYNIVVTLWDVATFFGNPILPQPPVHQVILDNERYPVGGIEDTHDRMFFYYLDEAMAIPPGEESAVGDFSANLLTMLQYNVPHNRYIRQRKDIPFFICGTDLHAKTDVCVMDRNLGILLLVQEDKRHLESKDPEPQLIAEAIAAFQSNNSRLRRLGQQPLAQKTIPGITMVGSTPTFYKITVTQDLIDAIQVGEYPGTPTTVDKLLPPVADIAELSQFELATENLVEFRGDLLAEPSGYKDLPFEGVGVNELLEGRSDVPKRAPYKPHFRANYMTGWIMKELRMKKHKPHLECKQLDMKSFLLLPTDVLHGVRLFNPCSGRSLPFVQIFEWLHPVDLYHLSQSTRTLRGVVLNQTYRGAWKSAFRLYDDLPTCPEDVSEPQWSSLLFGPDTCDICGNHGALADFAFRKRLCSACTDDPDDWLIIVWSMIPKSSRRISTTYFTEHMTDHYARYLKKDVDATIDKVKHFLADIDADVPDAMENYQTFVLDTAEKRERIDLSAQKANEWAQGVYENICSEHERLQQELLKRCLTRLVNVGHDSRDTIAAERLIFCALFRARDIIRVTRKVYRKIKPDMELMVSTKKMKRLSWERQNLVKSYYTEYRKTLKPEQWAYVPPLHQNFKDSPFRDFLSFESDPMELSRENALTRFPRLISEIMDSQVTRLVSLLPEETELVIAPMDSRARLSLATSVFFCRVCFDNQICGVALCGWTNICPHMSNTLPSYDFSKLHHMNLRFDSVGHFAVCSLIRCLGLDPATTTPEHLDLIDARFFCEACPVTSVRGVRGRKAFKWTECIAHATIESVYFWRLLTPEATQFVKEHEPLFPPAEATAWGCNHCPEHFEESVSLSRAKFHVKETHNIQWPVIGKDVIAYKHQFHHQPRGYTSRKPFHYALEPPCQFMCKMCPKRPVSKLWSMQDLMPHLWRKHHIAGPRQHDHWEKVEITVAR</sequence>
<gene>
    <name evidence="1" type="ORF">LACBIDRAFT_321155</name>
</gene>
<dbReference type="KEGG" id="lbc:LACBIDRAFT_321155"/>
<name>B0CNY0_LACBS</name>
<protein>
    <submittedName>
        <fullName evidence="1">Predicted protein</fullName>
    </submittedName>
</protein>